<dbReference type="CDD" id="cd11304">
    <property type="entry name" value="Cadherin_repeat"/>
    <property type="match status" value="9"/>
</dbReference>
<dbReference type="PRINTS" id="PR00205">
    <property type="entry name" value="CADHERIN"/>
</dbReference>
<keyword evidence="8" id="KW-0325">Glycoprotein</keyword>
<feature type="compositionally biased region" description="Polar residues" evidence="10">
    <location>
        <begin position="306"/>
        <end position="326"/>
    </location>
</feature>
<dbReference type="GO" id="GO:0007156">
    <property type="term" value="P:homophilic cell adhesion via plasma membrane adhesion molecules"/>
    <property type="evidence" value="ECO:0007669"/>
    <property type="project" value="InterPro"/>
</dbReference>
<dbReference type="OMA" id="YESHRCY"/>
<feature type="domain" description="Cadherin" evidence="12">
    <location>
        <begin position="882"/>
        <end position="981"/>
    </location>
</feature>
<keyword evidence="6" id="KW-1133">Transmembrane helix</keyword>
<comment type="subcellular location">
    <subcellularLocation>
        <location evidence="1">Membrane</location>
    </subcellularLocation>
</comment>
<feature type="compositionally biased region" description="Low complexity" evidence="10">
    <location>
        <begin position="625"/>
        <end position="641"/>
    </location>
</feature>
<feature type="region of interest" description="Disordered" evidence="10">
    <location>
        <begin position="625"/>
        <end position="655"/>
    </location>
</feature>
<dbReference type="PANTHER" id="PTHR24027">
    <property type="entry name" value="CADHERIN-23"/>
    <property type="match status" value="1"/>
</dbReference>
<dbReference type="GO" id="GO:0016342">
    <property type="term" value="C:catenin complex"/>
    <property type="evidence" value="ECO:0007669"/>
    <property type="project" value="TreeGrafter"/>
</dbReference>
<feature type="domain" description="Cadherin" evidence="12">
    <location>
        <begin position="433"/>
        <end position="557"/>
    </location>
</feature>
<dbReference type="Gene3D" id="2.60.40.60">
    <property type="entry name" value="Cadherins"/>
    <property type="match status" value="9"/>
</dbReference>
<dbReference type="Proteomes" id="UP000271162">
    <property type="component" value="Unassembled WGS sequence"/>
</dbReference>
<sequence length="1714" mass="188172">MTVVDPQGIDAMTPTAAAVLLPLLLLVYIPAVAAGESVQPCFFPESDVRPFFYEVGVDATPGKLIMESEVDPPDAHIILASVRSERPVGINFTEYFELRSPNSGRFELRTTAPLSLPSEVDQLTLFATVVCNDEAFPLFTIRLRSNESDSPQFYNAPYHIEVNESLSVGDTVVTPVVVVDWDSENYPPRLHLEDSDSPFKVVTEPHGEQPIMGTNKTSQRQPTLVLLKLVKPIKRLPITLKLVAENSLDRTSETSIHIHAKPKRDEKSSKVQASKTLKSLPIALEEDDESTSPIESSSAEDPDNPKPTSTVNKADSKNRTSASNEQLATRFEKCDIRLTMPENSDVGTLVTTLNVLNRKKWTMIDVLNPDGTFEIRQNTGEVFIRDNRIMDRELFTNVELVAEIHGSSHMTPCSRVRVNVELLDANDNRPTFEQEKYVFVLPEPVRVNGAIGIVRARDIDEGEAGRVSYRLLNDSVPFMIRHKGKDGEIVATSNLVDLEYTLIVEARDNAPPFLRSQVPVTIHLPQSQSTTTATTRHLSGVLTVTVNSEFDQSIPAITTLEPASTFVTERSSAVHITSPSASRRTDSFPATSSRSTTSELTASAPFTTDQPTAFKKVAVHPTLVTNEKLENELNTSTNTNDLEQDDDYTSEEETEEETRNACIFYLLQPPFDFVQPTYYYEVFGTPRDGDVLGRVEARPHAQFYGIDRKMSGFFKVDPDLGEIGVGREVDRLVAGNHSFDISATNGLRTAQTTVTVFVNPKRNRTDAIPRFERDRYVFSINENTPPSVIGVVRAYHVALSQNEATLRYELYPRTSGAAAVALPFRVNANSGEVTSETALDHEASKNYEFKVRACLSVNPSSCGYTSVVVIVVDLNDNAPRFSASEYQISLPSDLPVGSDVITLLATDSDSGINGDVNYAINPPSAVFGIDYHTGVVQTFAPVTESRYELKVEAFDHGDPKQTSVARLTIDVHGTNPSAPVFDKKRYDVSLKSPIRAGAVVAQLHAKDPDPGLEGQIAYKFDRTDGKQMTEQSKFSINEQTGVVSALTPLTAQDGPFELVVVAEDQSTVFKRKAKAALHIEIVGGTQLHFLPLPSTIYISTEKAVGSVVLRASAFTSSSSSVHFRILENEAQFVMDGDLLRVATHLVPGETHLTIRAESDGIYSDHNLQVVVMYDRDKYPVFPQLTYDVDVPIDSHFPLVLQRFDARLLNGTLRYRFFPDGTAPEGLEIDAITGELRATSSYARTPSNHETQFVVVRAVNVDFPKFYSDVGVAVSLVSSTTVRFPHSIYRLQISENVPVGTALFPPIEALPSHPSVVYSIEPAFPLSILQNGTLVVNSPVDLELLPVDQADNLHFIVTASMDGVQSVAKLQLKITDVNEFSPRFERSTYSATVSQNARPGEIIVKVKAEDADRTDGSHLLYRVVGGSGKDMVFIREDGTLVLGSTKEFLDVTASDSSSEPNGEIDYRIVEGALDNRFVIEKTPSGRAILKLLSPFDYGTTPFHKLTVEAADHSNPPRTATVDVNIAVVNANDNPPIFRRINIEQEVQSDLPIGYPILTLSVGDADHDLLSFSLSGDPACSSLSVDPLGIVSFTKAVSKRKTGAITCVVTATDGVHTSNATLRLNVVDDQDQTTSTPPVENSAPRFAKEVYTVTLKPQTTHLLNVTAVDPDGDVVLYSIEPPEFRNLFAVDAKVRSLLLGLVQTTRVENAKSKLNR</sequence>
<evidence type="ECO:0000256" key="4">
    <source>
        <dbReference type="ARBA" id="ARBA00022837"/>
    </source>
</evidence>
<evidence type="ECO:0000256" key="1">
    <source>
        <dbReference type="ARBA" id="ARBA00004370"/>
    </source>
</evidence>
<feature type="region of interest" description="Disordered" evidence="10">
    <location>
        <begin position="570"/>
        <end position="607"/>
    </location>
</feature>
<dbReference type="GO" id="GO:0045296">
    <property type="term" value="F:cadherin binding"/>
    <property type="evidence" value="ECO:0007669"/>
    <property type="project" value="TreeGrafter"/>
</dbReference>
<feature type="domain" description="Cadherin" evidence="12">
    <location>
        <begin position="1384"/>
        <end position="1536"/>
    </location>
</feature>
<dbReference type="PROSITE" id="PS00232">
    <property type="entry name" value="CADHERIN_1"/>
    <property type="match status" value="2"/>
</dbReference>
<dbReference type="FunFam" id="2.60.40.60:FF:000116">
    <property type="entry name" value="Dachsous cadherin-related 2"/>
    <property type="match status" value="2"/>
</dbReference>
<evidence type="ECO:0000313" key="15">
    <source>
        <dbReference type="WBParaSite" id="NBR_0000632701-mRNA-1"/>
    </source>
</evidence>
<feature type="region of interest" description="Disordered" evidence="10">
    <location>
        <begin position="251"/>
        <end position="326"/>
    </location>
</feature>
<feature type="compositionally biased region" description="Acidic residues" evidence="10">
    <location>
        <begin position="642"/>
        <end position="655"/>
    </location>
</feature>
<evidence type="ECO:0000256" key="10">
    <source>
        <dbReference type="SAM" id="MobiDB-lite"/>
    </source>
</evidence>
<dbReference type="InterPro" id="IPR015919">
    <property type="entry name" value="Cadherin-like_sf"/>
</dbReference>
<evidence type="ECO:0000313" key="13">
    <source>
        <dbReference type="EMBL" id="VDL69917.1"/>
    </source>
</evidence>
<feature type="domain" description="Cadherin" evidence="12">
    <location>
        <begin position="1284"/>
        <end position="1383"/>
    </location>
</feature>
<feature type="domain" description="Cadherin" evidence="12">
    <location>
        <begin position="982"/>
        <end position="1095"/>
    </location>
</feature>
<evidence type="ECO:0000256" key="6">
    <source>
        <dbReference type="ARBA" id="ARBA00022989"/>
    </source>
</evidence>
<feature type="domain" description="Cadherin" evidence="12">
    <location>
        <begin position="688"/>
        <end position="771"/>
    </location>
</feature>
<reference evidence="15" key="1">
    <citation type="submission" date="2016-04" db="UniProtKB">
        <authorList>
            <consortium name="WormBaseParasite"/>
        </authorList>
    </citation>
    <scope>IDENTIFICATION</scope>
</reference>
<dbReference type="SMART" id="SM00112">
    <property type="entry name" value="CA"/>
    <property type="match status" value="9"/>
</dbReference>
<dbReference type="EMBL" id="UYSL01019793">
    <property type="protein sequence ID" value="VDL69917.1"/>
    <property type="molecule type" value="Genomic_DNA"/>
</dbReference>
<keyword evidence="14" id="KW-1185">Reference proteome</keyword>
<keyword evidence="11" id="KW-0732">Signal</keyword>
<evidence type="ECO:0000256" key="11">
    <source>
        <dbReference type="SAM" id="SignalP"/>
    </source>
</evidence>
<dbReference type="InterPro" id="IPR002126">
    <property type="entry name" value="Cadherin-like_dom"/>
</dbReference>
<accession>A0A158QX69</accession>
<feature type="domain" description="Cadherin" evidence="12">
    <location>
        <begin position="1537"/>
        <end position="1644"/>
    </location>
</feature>
<name>A0A158QX69_NIPBR</name>
<keyword evidence="2" id="KW-0812">Transmembrane</keyword>
<dbReference type="GO" id="GO:0005509">
    <property type="term" value="F:calcium ion binding"/>
    <property type="evidence" value="ECO:0007669"/>
    <property type="project" value="UniProtKB-UniRule"/>
</dbReference>
<feature type="signal peptide" evidence="11">
    <location>
        <begin position="1"/>
        <end position="34"/>
    </location>
</feature>
<evidence type="ECO:0000256" key="2">
    <source>
        <dbReference type="ARBA" id="ARBA00022692"/>
    </source>
</evidence>
<keyword evidence="4 9" id="KW-0106">Calcium</keyword>
<dbReference type="InterPro" id="IPR039808">
    <property type="entry name" value="Cadherin"/>
</dbReference>
<evidence type="ECO:0000256" key="3">
    <source>
        <dbReference type="ARBA" id="ARBA00022737"/>
    </source>
</evidence>
<evidence type="ECO:0000313" key="14">
    <source>
        <dbReference type="Proteomes" id="UP000271162"/>
    </source>
</evidence>
<dbReference type="SUPFAM" id="SSF49313">
    <property type="entry name" value="Cadherin-like"/>
    <property type="match status" value="10"/>
</dbReference>
<evidence type="ECO:0000256" key="5">
    <source>
        <dbReference type="ARBA" id="ARBA00022889"/>
    </source>
</evidence>
<dbReference type="STRING" id="27835.A0A158QX69"/>
<dbReference type="PANTHER" id="PTHR24027:SF438">
    <property type="entry name" value="CADHERIN 23"/>
    <property type="match status" value="1"/>
</dbReference>
<organism evidence="15">
    <name type="scientific">Nippostrongylus brasiliensis</name>
    <name type="common">Rat hookworm</name>
    <dbReference type="NCBI Taxonomy" id="27835"/>
    <lineage>
        <taxon>Eukaryota</taxon>
        <taxon>Metazoa</taxon>
        <taxon>Ecdysozoa</taxon>
        <taxon>Nematoda</taxon>
        <taxon>Chromadorea</taxon>
        <taxon>Rhabditida</taxon>
        <taxon>Rhabditina</taxon>
        <taxon>Rhabditomorpha</taxon>
        <taxon>Strongyloidea</taxon>
        <taxon>Heligmosomidae</taxon>
        <taxon>Nippostrongylus</taxon>
    </lineage>
</organism>
<evidence type="ECO:0000256" key="8">
    <source>
        <dbReference type="ARBA" id="ARBA00023180"/>
    </source>
</evidence>
<dbReference type="Pfam" id="PF00028">
    <property type="entry name" value="Cadherin"/>
    <property type="match status" value="5"/>
</dbReference>
<dbReference type="InterPro" id="IPR020894">
    <property type="entry name" value="Cadherin_CS"/>
</dbReference>
<dbReference type="GO" id="GO:0016477">
    <property type="term" value="P:cell migration"/>
    <property type="evidence" value="ECO:0007669"/>
    <property type="project" value="TreeGrafter"/>
</dbReference>
<protein>
    <submittedName>
        <fullName evidence="15">Cadherin domain-containing protein</fullName>
    </submittedName>
</protein>
<feature type="domain" description="Cadherin" evidence="12">
    <location>
        <begin position="332"/>
        <end position="432"/>
    </location>
</feature>
<feature type="domain" description="Cadherin" evidence="12">
    <location>
        <begin position="772"/>
        <end position="881"/>
    </location>
</feature>
<evidence type="ECO:0000256" key="9">
    <source>
        <dbReference type="PROSITE-ProRule" id="PRU00043"/>
    </source>
</evidence>
<feature type="chain" id="PRO_5043135667" evidence="11">
    <location>
        <begin position="35"/>
        <end position="1714"/>
    </location>
</feature>
<dbReference type="WBParaSite" id="NBR_0000632701-mRNA-1">
    <property type="protein sequence ID" value="NBR_0000632701-mRNA-1"/>
    <property type="gene ID" value="NBR_0000632701"/>
</dbReference>
<evidence type="ECO:0000256" key="7">
    <source>
        <dbReference type="ARBA" id="ARBA00023136"/>
    </source>
</evidence>
<keyword evidence="7" id="KW-0472">Membrane</keyword>
<keyword evidence="3" id="KW-0677">Repeat</keyword>
<keyword evidence="5" id="KW-0130">Cell adhesion</keyword>
<gene>
    <name evidence="13" type="ORF">NBR_LOCUS6328</name>
</gene>
<dbReference type="GO" id="GO:0008013">
    <property type="term" value="F:beta-catenin binding"/>
    <property type="evidence" value="ECO:0007669"/>
    <property type="project" value="TreeGrafter"/>
</dbReference>
<evidence type="ECO:0000259" key="12">
    <source>
        <dbReference type="PROSITE" id="PS50268"/>
    </source>
</evidence>
<reference evidence="13 14" key="2">
    <citation type="submission" date="2018-11" db="EMBL/GenBank/DDBJ databases">
        <authorList>
            <consortium name="Pathogen Informatics"/>
        </authorList>
    </citation>
    <scope>NUCLEOTIDE SEQUENCE [LARGE SCALE GENOMIC DNA]</scope>
</reference>
<proteinExistence type="predicted"/>
<dbReference type="PROSITE" id="PS50268">
    <property type="entry name" value="CADHERIN_2"/>
    <property type="match status" value="9"/>
</dbReference>